<dbReference type="AlphaFoldDB" id="A0A916NE55"/>
<dbReference type="InterPro" id="IPR000551">
    <property type="entry name" value="MerR-type_HTH_dom"/>
</dbReference>
<evidence type="ECO:0000259" key="5">
    <source>
        <dbReference type="PROSITE" id="PS50937"/>
    </source>
</evidence>
<dbReference type="InterPro" id="IPR003759">
    <property type="entry name" value="Cbl-bd_cap"/>
</dbReference>
<dbReference type="SMART" id="SM00422">
    <property type="entry name" value="HTH_MERR"/>
    <property type="match status" value="1"/>
</dbReference>
<organism evidence="6 7">
    <name type="scientific">Dyadobacter helix</name>
    <dbReference type="NCBI Taxonomy" id="2822344"/>
    <lineage>
        <taxon>Bacteria</taxon>
        <taxon>Pseudomonadati</taxon>
        <taxon>Bacteroidota</taxon>
        <taxon>Cytophagia</taxon>
        <taxon>Cytophagales</taxon>
        <taxon>Spirosomataceae</taxon>
        <taxon>Dyadobacter</taxon>
    </lineage>
</organism>
<dbReference type="InterPro" id="IPR009061">
    <property type="entry name" value="DNA-bd_dom_put_sf"/>
</dbReference>
<dbReference type="RefSeq" id="WP_215242131.1">
    <property type="nucleotide sequence ID" value="NZ_CAJRAF010000004.1"/>
</dbReference>
<sequence>MSTYSIRDLERLSNLKAHTIRIWEQRYGLLQPERTESNIRFYNDDHLKKLLNVCVLLDRGMKISHISRLSNEEIRNEIEKAIQESYTDDRYLNPVISQALIAIATYNEKVINGLIDQTIRHLGMRDTYMKLIYPMLVRTGLMWTKDDLLPSQEHFLSNIVRRKLFSAIDQLPIPENPAQTWVLFLNEDEDHEIGLLFAYYMIRQQGHRAVYLGARVPYHDLSNVINNCLPTHICTFIVRQRPQEETERFIQNLINDFGQVRLCVSGKTDGIQETDLQHKVTVLRHIDNLLDLLNTSN</sequence>
<evidence type="ECO:0000313" key="6">
    <source>
        <dbReference type="EMBL" id="CAG5017556.1"/>
    </source>
</evidence>
<dbReference type="CDD" id="cd01104">
    <property type="entry name" value="HTH_MlrA-CarA"/>
    <property type="match status" value="1"/>
</dbReference>
<reference evidence="6" key="1">
    <citation type="submission" date="2021-04" db="EMBL/GenBank/DDBJ databases">
        <authorList>
            <person name="Rodrigo-Torres L."/>
            <person name="Arahal R. D."/>
            <person name="Lucena T."/>
        </authorList>
    </citation>
    <scope>NUCLEOTIDE SEQUENCE</scope>
    <source>
        <strain evidence="6">CECT 9275</strain>
    </source>
</reference>
<dbReference type="Gene3D" id="1.10.1660.10">
    <property type="match status" value="1"/>
</dbReference>
<keyword evidence="2" id="KW-0805">Transcription regulation</keyword>
<evidence type="ECO:0000256" key="3">
    <source>
        <dbReference type="ARBA" id="ARBA00023125"/>
    </source>
</evidence>
<evidence type="ECO:0000256" key="2">
    <source>
        <dbReference type="ARBA" id="ARBA00023015"/>
    </source>
</evidence>
<accession>A0A916NE55</accession>
<dbReference type="PROSITE" id="PS50937">
    <property type="entry name" value="HTH_MERR_2"/>
    <property type="match status" value="1"/>
</dbReference>
<evidence type="ECO:0000313" key="7">
    <source>
        <dbReference type="Proteomes" id="UP000680038"/>
    </source>
</evidence>
<dbReference type="Gene3D" id="1.10.1240.10">
    <property type="entry name" value="Methionine synthase domain"/>
    <property type="match status" value="1"/>
</dbReference>
<comment type="caution">
    <text evidence="6">The sequence shown here is derived from an EMBL/GenBank/DDBJ whole genome shotgun (WGS) entry which is preliminary data.</text>
</comment>
<keyword evidence="1" id="KW-0678">Repressor</keyword>
<gene>
    <name evidence="6" type="primary">carH</name>
    <name evidence="6" type="ORF">DYBT9275_05797</name>
</gene>
<dbReference type="GO" id="GO:0003677">
    <property type="term" value="F:DNA binding"/>
    <property type="evidence" value="ECO:0007669"/>
    <property type="project" value="UniProtKB-KW"/>
</dbReference>
<dbReference type="InterPro" id="IPR036594">
    <property type="entry name" value="Meth_synthase_dom"/>
</dbReference>
<protein>
    <submittedName>
        <fullName evidence="6">HTH-type transcriptional repressor CarH</fullName>
    </submittedName>
</protein>
<dbReference type="SUPFAM" id="SSF46955">
    <property type="entry name" value="Putative DNA-binding domain"/>
    <property type="match status" value="1"/>
</dbReference>
<keyword evidence="4" id="KW-0804">Transcription</keyword>
<evidence type="ECO:0000256" key="4">
    <source>
        <dbReference type="ARBA" id="ARBA00023163"/>
    </source>
</evidence>
<dbReference type="Pfam" id="PF13411">
    <property type="entry name" value="MerR_1"/>
    <property type="match status" value="1"/>
</dbReference>
<dbReference type="PANTHER" id="PTHR30204:SF69">
    <property type="entry name" value="MERR-FAMILY TRANSCRIPTIONAL REGULATOR"/>
    <property type="match status" value="1"/>
</dbReference>
<dbReference type="GO" id="GO:0003700">
    <property type="term" value="F:DNA-binding transcription factor activity"/>
    <property type="evidence" value="ECO:0007669"/>
    <property type="project" value="InterPro"/>
</dbReference>
<keyword evidence="3" id="KW-0238">DNA-binding</keyword>
<dbReference type="EMBL" id="CAJRAF010000004">
    <property type="protein sequence ID" value="CAG5017556.1"/>
    <property type="molecule type" value="Genomic_DNA"/>
</dbReference>
<dbReference type="Gene3D" id="3.40.50.280">
    <property type="entry name" value="Cobalamin-binding domain"/>
    <property type="match status" value="1"/>
</dbReference>
<keyword evidence="7" id="KW-1185">Reference proteome</keyword>
<dbReference type="Pfam" id="PF02607">
    <property type="entry name" value="B12-binding_2"/>
    <property type="match status" value="1"/>
</dbReference>
<proteinExistence type="predicted"/>
<dbReference type="InterPro" id="IPR047057">
    <property type="entry name" value="MerR_fam"/>
</dbReference>
<feature type="domain" description="HTH merR-type" evidence="5">
    <location>
        <begin position="3"/>
        <end position="72"/>
    </location>
</feature>
<name>A0A916NE55_9BACT</name>
<dbReference type="Proteomes" id="UP000680038">
    <property type="component" value="Unassembled WGS sequence"/>
</dbReference>
<dbReference type="PANTHER" id="PTHR30204">
    <property type="entry name" value="REDOX-CYCLING DRUG-SENSING TRANSCRIPTIONAL ACTIVATOR SOXR"/>
    <property type="match status" value="1"/>
</dbReference>
<evidence type="ECO:0000256" key="1">
    <source>
        <dbReference type="ARBA" id="ARBA00022491"/>
    </source>
</evidence>